<evidence type="ECO:0000256" key="3">
    <source>
        <dbReference type="ARBA" id="ARBA00022833"/>
    </source>
</evidence>
<name>A0AA91T2Y1_CLALS</name>
<dbReference type="EMBL" id="LYUB02000004">
    <property type="protein sequence ID" value="OVF09616.1"/>
    <property type="molecule type" value="Genomic_DNA"/>
</dbReference>
<feature type="compositionally biased region" description="Low complexity" evidence="5">
    <location>
        <begin position="255"/>
        <end position="275"/>
    </location>
</feature>
<gene>
    <name evidence="7" type="ORF">A9F13_04g00935</name>
</gene>
<feature type="domain" description="RING-type" evidence="6">
    <location>
        <begin position="319"/>
        <end position="358"/>
    </location>
</feature>
<dbReference type="InterPro" id="IPR013083">
    <property type="entry name" value="Znf_RING/FYVE/PHD"/>
</dbReference>
<evidence type="ECO:0000259" key="6">
    <source>
        <dbReference type="PROSITE" id="PS50089"/>
    </source>
</evidence>
<feature type="compositionally biased region" description="Polar residues" evidence="5">
    <location>
        <begin position="277"/>
        <end position="297"/>
    </location>
</feature>
<evidence type="ECO:0000256" key="4">
    <source>
        <dbReference type="PROSITE-ProRule" id="PRU00175"/>
    </source>
</evidence>
<feature type="compositionally biased region" description="Polar residues" evidence="5">
    <location>
        <begin position="102"/>
        <end position="115"/>
    </location>
</feature>
<dbReference type="GO" id="GO:0008270">
    <property type="term" value="F:zinc ion binding"/>
    <property type="evidence" value="ECO:0007669"/>
    <property type="project" value="UniProtKB-KW"/>
</dbReference>
<dbReference type="PANTHER" id="PTHR15710">
    <property type="entry name" value="E3 UBIQUITIN-PROTEIN LIGASE PRAJA"/>
    <property type="match status" value="1"/>
</dbReference>
<feature type="region of interest" description="Disordered" evidence="5">
    <location>
        <begin position="454"/>
        <end position="533"/>
    </location>
</feature>
<dbReference type="AlphaFoldDB" id="A0AA91T2Y1"/>
<proteinExistence type="predicted"/>
<evidence type="ECO:0000256" key="1">
    <source>
        <dbReference type="ARBA" id="ARBA00022723"/>
    </source>
</evidence>
<dbReference type="KEGG" id="clus:A9F13_04g00935"/>
<keyword evidence="3" id="KW-0862">Zinc</keyword>
<keyword evidence="2 4" id="KW-0863">Zinc-finger</keyword>
<feature type="compositionally biased region" description="Low complexity" evidence="5">
    <location>
        <begin position="26"/>
        <end position="66"/>
    </location>
</feature>
<dbReference type="Pfam" id="PF13639">
    <property type="entry name" value="zf-RING_2"/>
    <property type="match status" value="1"/>
</dbReference>
<comment type="caution">
    <text evidence="7">The sequence shown here is derived from an EMBL/GenBank/DDBJ whole genome shotgun (WGS) entry which is preliminary data.</text>
</comment>
<feature type="compositionally biased region" description="Low complexity" evidence="5">
    <location>
        <begin position="116"/>
        <end position="126"/>
    </location>
</feature>
<organism evidence="7 8">
    <name type="scientific">Clavispora lusitaniae</name>
    <name type="common">Candida lusitaniae</name>
    <dbReference type="NCBI Taxonomy" id="36911"/>
    <lineage>
        <taxon>Eukaryota</taxon>
        <taxon>Fungi</taxon>
        <taxon>Dikarya</taxon>
        <taxon>Ascomycota</taxon>
        <taxon>Saccharomycotina</taxon>
        <taxon>Pichiomycetes</taxon>
        <taxon>Metschnikowiaceae</taxon>
        <taxon>Clavispora</taxon>
    </lineage>
</organism>
<dbReference type="Proteomes" id="UP000195602">
    <property type="component" value="Unassembled WGS sequence"/>
</dbReference>
<dbReference type="InterPro" id="IPR001841">
    <property type="entry name" value="Znf_RING"/>
</dbReference>
<accession>A0AA91T2Y1</accession>
<feature type="compositionally biased region" description="Polar residues" evidence="5">
    <location>
        <begin position="509"/>
        <end position="525"/>
    </location>
</feature>
<feature type="region of interest" description="Disordered" evidence="5">
    <location>
        <begin position="102"/>
        <end position="126"/>
    </location>
</feature>
<feature type="compositionally biased region" description="Low complexity" evidence="5">
    <location>
        <begin position="1"/>
        <end position="17"/>
    </location>
</feature>
<reference evidence="7 8" key="1">
    <citation type="submission" date="2017-04" db="EMBL/GenBank/DDBJ databases">
        <title>Draft genome of the yeast Clavispora lusitaniae type strain CBS 6936.</title>
        <authorList>
            <person name="Durrens P."/>
            <person name="Klopp C."/>
            <person name="Biteau N."/>
            <person name="Fitton-Ouhabi V."/>
            <person name="Dementhon K."/>
            <person name="Accoceberry I."/>
            <person name="Sherman D.J."/>
            <person name="Noel T."/>
        </authorList>
    </citation>
    <scope>NUCLEOTIDE SEQUENCE [LARGE SCALE GENOMIC DNA]</scope>
    <source>
        <strain evidence="7 8">CBS 6936</strain>
    </source>
</reference>
<dbReference type="SUPFAM" id="SSF57850">
    <property type="entry name" value="RING/U-box"/>
    <property type="match status" value="1"/>
</dbReference>
<protein>
    <recommendedName>
        <fullName evidence="6">RING-type domain-containing protein</fullName>
    </recommendedName>
</protein>
<feature type="region of interest" description="Disordered" evidence="5">
    <location>
        <begin position="233"/>
        <end position="316"/>
    </location>
</feature>
<dbReference type="Gene3D" id="3.30.40.10">
    <property type="entry name" value="Zinc/RING finger domain, C3HC4 (zinc finger)"/>
    <property type="match status" value="1"/>
</dbReference>
<evidence type="ECO:0000256" key="2">
    <source>
        <dbReference type="ARBA" id="ARBA00022771"/>
    </source>
</evidence>
<feature type="compositionally biased region" description="Polar residues" evidence="5">
    <location>
        <begin position="304"/>
        <end position="316"/>
    </location>
</feature>
<evidence type="ECO:0000256" key="5">
    <source>
        <dbReference type="SAM" id="MobiDB-lite"/>
    </source>
</evidence>
<feature type="compositionally biased region" description="Polar residues" evidence="5">
    <location>
        <begin position="474"/>
        <end position="490"/>
    </location>
</feature>
<sequence>MSGRPSSSPAESSAVSGSEHETVPDTTTESTQAQASSSGNAAPNNVDNTNTAANTTAATNTSADTNTEGEAPSSDSDHSDRPNTEASANLFDRLLDTVLGQYQNAGGGSATSDNESSTTTPAATSTVNSDNSAIIITVNYMFLDGSDQVNPGRTGSLVVTLPNNATNREPRIISQFISLATRMAYSALSSAPKPHSGITLDKFRSLEVLHMDEVRDATCAICFESYESPKKAMADVDAVPSAKRRKLSPEISEQTTGTNAEANTNAGSSTSSATERAANTETNSNAESTEGNTNTDAETGASPADQTASDASAPTPQYLCQHSGEFPHLPLRMPCGHVFGQSCLAYWLRENTSCPLCRVSIGEPEPETPSVIPISYIRLGGLGEAAESADDTANSNDSADGILRRSTRVIFNSDRPRHNEAPPPPISPSAEERPRNSSISPVIDNIINYFSRARRQREENSSSPLFATGVASRRTPSGVETVTSDSSSGESFEHFTSLVGDLRGEVRPRSQNSDSSEGSENPEQTEQTDENAQ</sequence>
<dbReference type="PROSITE" id="PS50089">
    <property type="entry name" value="ZF_RING_2"/>
    <property type="match status" value="1"/>
</dbReference>
<feature type="region of interest" description="Disordered" evidence="5">
    <location>
        <begin position="1"/>
        <end position="84"/>
    </location>
</feature>
<feature type="region of interest" description="Disordered" evidence="5">
    <location>
        <begin position="409"/>
        <end position="439"/>
    </location>
</feature>
<evidence type="ECO:0000313" key="8">
    <source>
        <dbReference type="Proteomes" id="UP000195602"/>
    </source>
</evidence>
<evidence type="ECO:0000313" key="7">
    <source>
        <dbReference type="EMBL" id="OVF09616.1"/>
    </source>
</evidence>
<keyword evidence="1" id="KW-0479">Metal-binding</keyword>